<organism evidence="2 3">
    <name type="scientific">Streptomyces venezuelae</name>
    <dbReference type="NCBI Taxonomy" id="54571"/>
    <lineage>
        <taxon>Bacteria</taxon>
        <taxon>Bacillati</taxon>
        <taxon>Actinomycetota</taxon>
        <taxon>Actinomycetes</taxon>
        <taxon>Kitasatosporales</taxon>
        <taxon>Streptomycetaceae</taxon>
        <taxon>Streptomyces</taxon>
    </lineage>
</organism>
<reference evidence="2 3" key="1">
    <citation type="submission" date="2018-05" db="EMBL/GenBank/DDBJ databases">
        <title>Streptomyces venezuelae.</title>
        <authorList>
            <person name="Kim W."/>
            <person name="Lee N."/>
            <person name="Cho B.-K."/>
        </authorList>
    </citation>
    <scope>NUCLEOTIDE SEQUENCE [LARGE SCALE GENOMIC DNA]</scope>
    <source>
        <strain evidence="2 3">ATCC 14584</strain>
    </source>
</reference>
<evidence type="ECO:0000256" key="1">
    <source>
        <dbReference type="SAM" id="SignalP"/>
    </source>
</evidence>
<dbReference type="AlphaFoldDB" id="A0A5P2BWR4"/>
<sequence length="313" mass="32504">MRSSVLPVRRLGRVLAGFAAVGGLLAVAAPAQAAAGDPVAVSSYSYTSAAGDYIGQGESGTYKDPQSPVRISGTAESLTVRLPDAEWSIDIAAPRGEKLHPGVYRGAERAAFRTGRSPGLDVSGGSRGCNEVYGQFAVNQIETDADGNVTVLDASFTQNCESATAPALKGAVKYRAYPLSYRFQSDPGDYIGGGLTVGYTGSTSTFRASGDASRVHYSVSGKRDDWSADIGAPEGQTFEIGKTYRANRFGDDGLGQLDVSGDGRGCNTTSGEFKVTKLALDEAGEVKAFAATFKQICGDGGTAALNGTIHYYA</sequence>
<protein>
    <recommendedName>
        <fullName evidence="4">Secreted protein</fullName>
    </recommendedName>
</protein>
<dbReference type="Proteomes" id="UP000322927">
    <property type="component" value="Chromosome"/>
</dbReference>
<evidence type="ECO:0000313" key="3">
    <source>
        <dbReference type="Proteomes" id="UP000322927"/>
    </source>
</evidence>
<evidence type="ECO:0008006" key="4">
    <source>
        <dbReference type="Google" id="ProtNLM"/>
    </source>
</evidence>
<dbReference type="RefSeq" id="WP_150217026.1">
    <property type="nucleotide sequence ID" value="NZ_CP029192.1"/>
</dbReference>
<keyword evidence="1" id="KW-0732">Signal</keyword>
<dbReference type="OrthoDB" id="3685630at2"/>
<feature type="chain" id="PRO_5024934807" description="Secreted protein" evidence="1">
    <location>
        <begin position="34"/>
        <end position="313"/>
    </location>
</feature>
<evidence type="ECO:0000313" key="2">
    <source>
        <dbReference type="EMBL" id="QES34886.1"/>
    </source>
</evidence>
<dbReference type="EMBL" id="CP029192">
    <property type="protein sequence ID" value="QES34886.1"/>
    <property type="molecule type" value="Genomic_DNA"/>
</dbReference>
<gene>
    <name evidence="2" type="ORF">DEJ48_17050</name>
</gene>
<accession>A0A5P2BWR4</accession>
<proteinExistence type="predicted"/>
<name>A0A5P2BWR4_STRVZ</name>
<feature type="signal peptide" evidence="1">
    <location>
        <begin position="1"/>
        <end position="33"/>
    </location>
</feature>